<comment type="caution">
    <text evidence="1">The sequence shown here is derived from an EMBL/GenBank/DDBJ whole genome shotgun (WGS) entry which is preliminary data.</text>
</comment>
<keyword evidence="2" id="KW-1185">Reference proteome</keyword>
<dbReference type="Proteomes" id="UP000228484">
    <property type="component" value="Unassembled WGS sequence"/>
</dbReference>
<protein>
    <submittedName>
        <fullName evidence="1">Uncharacterized protein</fullName>
    </submittedName>
</protein>
<dbReference type="InterPro" id="IPR008983">
    <property type="entry name" value="Tumour_necrosis_fac-like_dom"/>
</dbReference>
<dbReference type="AlphaFoldDB" id="A0A2G6Q4U7"/>
<gene>
    <name evidence="1" type="ORF">CO726_29965</name>
</gene>
<accession>A0A2G6Q4U7</accession>
<sequence length="90" mass="9523">MGGSGSLVTANNARITAFATQTVNNTAAIPLTTNNLINGTAITHVPGSTDIMLSPNQTYFATYELQAFIPSGWSGKCANGVKWSTSWRDK</sequence>
<organism evidence="1 2">
    <name type="scientific">Bacillus fungorum</name>
    <dbReference type="NCBI Taxonomy" id="2039284"/>
    <lineage>
        <taxon>Bacteria</taxon>
        <taxon>Bacillati</taxon>
        <taxon>Bacillota</taxon>
        <taxon>Bacilli</taxon>
        <taxon>Bacillales</taxon>
        <taxon>Bacillaceae</taxon>
        <taxon>Bacillus</taxon>
    </lineage>
</organism>
<dbReference type="Gene3D" id="2.60.120.40">
    <property type="match status" value="1"/>
</dbReference>
<name>A0A2G6Q4U7_9BACI</name>
<dbReference type="RefSeq" id="WP_099686740.1">
    <property type="nucleotide sequence ID" value="NZ_JBOIRJ010000003.1"/>
</dbReference>
<dbReference type="EMBL" id="NWUW01000069">
    <property type="protein sequence ID" value="PIE91822.1"/>
    <property type="molecule type" value="Genomic_DNA"/>
</dbReference>
<evidence type="ECO:0000313" key="1">
    <source>
        <dbReference type="EMBL" id="PIE91822.1"/>
    </source>
</evidence>
<reference evidence="1 2" key="1">
    <citation type="submission" date="2017-09" db="EMBL/GenBank/DDBJ databases">
        <title>Biocontrol bacteria screening and application from spent mushroom substrate.</title>
        <authorList>
            <person name="Sun X."/>
        </authorList>
    </citation>
    <scope>NUCLEOTIDE SEQUENCE [LARGE SCALE GENOMIC DNA]</scope>
    <source>
        <strain evidence="1 2">100374</strain>
    </source>
</reference>
<evidence type="ECO:0000313" key="2">
    <source>
        <dbReference type="Proteomes" id="UP000228484"/>
    </source>
</evidence>
<proteinExistence type="predicted"/>